<dbReference type="InterPro" id="IPR001128">
    <property type="entry name" value="Cyt_P450"/>
</dbReference>
<dbReference type="Proteomes" id="UP001165079">
    <property type="component" value="Unassembled WGS sequence"/>
</dbReference>
<dbReference type="InterPro" id="IPR050121">
    <property type="entry name" value="Cytochrome_P450_monoxygenase"/>
</dbReference>
<dbReference type="SUPFAM" id="SSF48264">
    <property type="entry name" value="Cytochrome P450"/>
    <property type="match status" value="1"/>
</dbReference>
<dbReference type="Gene3D" id="1.10.630.10">
    <property type="entry name" value="Cytochrome P450"/>
    <property type="match status" value="1"/>
</dbReference>
<evidence type="ECO:0000313" key="2">
    <source>
        <dbReference type="EMBL" id="GLZ79890.1"/>
    </source>
</evidence>
<dbReference type="GO" id="GO:0004497">
    <property type="term" value="F:monooxygenase activity"/>
    <property type="evidence" value="ECO:0007669"/>
    <property type="project" value="InterPro"/>
</dbReference>
<dbReference type="InterPro" id="IPR036396">
    <property type="entry name" value="Cyt_P450_sf"/>
</dbReference>
<dbReference type="Pfam" id="PF00067">
    <property type="entry name" value="p450"/>
    <property type="match status" value="1"/>
</dbReference>
<protein>
    <submittedName>
        <fullName evidence="2">Cytochrome P450</fullName>
    </submittedName>
</protein>
<dbReference type="GO" id="GO:0016705">
    <property type="term" value="F:oxidoreductase activity, acting on paired donors, with incorporation or reduction of molecular oxygen"/>
    <property type="evidence" value="ECO:0007669"/>
    <property type="project" value="InterPro"/>
</dbReference>
<proteinExistence type="inferred from homology"/>
<dbReference type="GO" id="GO:0005506">
    <property type="term" value="F:iron ion binding"/>
    <property type="evidence" value="ECO:0007669"/>
    <property type="project" value="InterPro"/>
</dbReference>
<dbReference type="PANTHER" id="PTHR24305">
    <property type="entry name" value="CYTOCHROME P450"/>
    <property type="match status" value="1"/>
</dbReference>
<dbReference type="EMBL" id="BSTX01000003">
    <property type="protein sequence ID" value="GLZ79890.1"/>
    <property type="molecule type" value="Genomic_DNA"/>
</dbReference>
<dbReference type="RefSeq" id="WP_285665032.1">
    <property type="nucleotide sequence ID" value="NZ_BSTX01000003.1"/>
</dbReference>
<gene>
    <name evidence="2" type="ORF">Afil01_46970</name>
</gene>
<comment type="caution">
    <text evidence="2">The sequence shown here is derived from an EMBL/GenBank/DDBJ whole genome shotgun (WGS) entry which is preliminary data.</text>
</comment>
<evidence type="ECO:0000256" key="1">
    <source>
        <dbReference type="ARBA" id="ARBA00010617"/>
    </source>
</evidence>
<reference evidence="2" key="1">
    <citation type="submission" date="2023-03" db="EMBL/GenBank/DDBJ databases">
        <title>Actinorhabdospora filicis NBRC 111898.</title>
        <authorList>
            <person name="Ichikawa N."/>
            <person name="Sato H."/>
            <person name="Tonouchi N."/>
        </authorList>
    </citation>
    <scope>NUCLEOTIDE SEQUENCE</scope>
    <source>
        <strain evidence="2">NBRC 111898</strain>
    </source>
</reference>
<sequence>MTDPNFPQMSPLDQLRMVLLHNVNALGRGIVIARPKVALLLDRLQADRRLIAMMDRLHEEHQGDPVWTKGITGSTLVALSPSDCRRVLGGSDQTYAMATPLKRRMMGHFQPDGVILTRPGELRTHRRQFNEVVLDWGREVHREAATFIKVVNEEVDALLQGPMATGRPLTYRSIRRIFQRIGRRCVLGDAAAEDVEMSELLDALRREGNWLGLRFWRRNRTHALRARFVDRVHRYVELGQRGSLVGRFADLPTEARLHPSGQVAHWLMAFDIQPVVITRALALLSTHPQHLTPIEEELADADRFHGTGSAQAVLAMPYLRASVMEAARLWPVVRDLARVMARDADWDGRLVPQDAEVLISTVYHGRAAYRGRAANRFTPQQWIDGSADGDWGLSPASRGPAGCPGADLGFFLITGFLAATLRKARFRLLTQELRPDIPLPVNFDPFHAKFAVADKPDAPPTVMVSMGPGNEDYGED</sequence>
<comment type="similarity">
    <text evidence="1">Belongs to the cytochrome P450 family.</text>
</comment>
<dbReference type="GO" id="GO:0020037">
    <property type="term" value="F:heme binding"/>
    <property type="evidence" value="ECO:0007669"/>
    <property type="project" value="InterPro"/>
</dbReference>
<keyword evidence="3" id="KW-1185">Reference proteome</keyword>
<dbReference type="PANTHER" id="PTHR24305:SF166">
    <property type="entry name" value="CYTOCHROME P450 12A4, MITOCHONDRIAL-RELATED"/>
    <property type="match status" value="1"/>
</dbReference>
<organism evidence="2 3">
    <name type="scientific">Actinorhabdospora filicis</name>
    <dbReference type="NCBI Taxonomy" id="1785913"/>
    <lineage>
        <taxon>Bacteria</taxon>
        <taxon>Bacillati</taxon>
        <taxon>Actinomycetota</taxon>
        <taxon>Actinomycetes</taxon>
        <taxon>Micromonosporales</taxon>
        <taxon>Micromonosporaceae</taxon>
        <taxon>Actinorhabdospora</taxon>
    </lineage>
</organism>
<accession>A0A9W6SQ07</accession>
<name>A0A9W6SQ07_9ACTN</name>
<evidence type="ECO:0000313" key="3">
    <source>
        <dbReference type="Proteomes" id="UP001165079"/>
    </source>
</evidence>
<dbReference type="AlphaFoldDB" id="A0A9W6SQ07"/>